<comment type="caution">
    <text evidence="12">The sequence shown here is derived from an EMBL/GenBank/DDBJ whole genome shotgun (WGS) entry which is preliminary data.</text>
</comment>
<dbReference type="Gene3D" id="3.40.309.10">
    <property type="entry name" value="Aldehyde Dehydrogenase, Chain A, domain 2"/>
    <property type="match status" value="1"/>
</dbReference>
<evidence type="ECO:0000256" key="8">
    <source>
        <dbReference type="RuleBase" id="RU003345"/>
    </source>
</evidence>
<dbReference type="PROSITE" id="PS00687">
    <property type="entry name" value="ALDEHYDE_DEHYDR_GLU"/>
    <property type="match status" value="1"/>
</dbReference>
<evidence type="ECO:0000256" key="10">
    <source>
        <dbReference type="SAM" id="Phobius"/>
    </source>
</evidence>
<dbReference type="VEuPathDB" id="FungiDB:TRICI_005369"/>
<dbReference type="PANTHER" id="PTHR11699">
    <property type="entry name" value="ALDEHYDE DEHYDROGENASE-RELATED"/>
    <property type="match status" value="1"/>
</dbReference>
<dbReference type="Pfam" id="PF00171">
    <property type="entry name" value="Aldedh"/>
    <property type="match status" value="1"/>
</dbReference>
<dbReference type="InterPro" id="IPR016162">
    <property type="entry name" value="Ald_DH_N"/>
</dbReference>
<keyword evidence="5 8" id="KW-0560">Oxidoreductase</keyword>
<feature type="active site" evidence="7">
    <location>
        <position position="413"/>
    </location>
</feature>
<evidence type="ECO:0000259" key="11">
    <source>
        <dbReference type="Pfam" id="PF00171"/>
    </source>
</evidence>
<keyword evidence="13" id="KW-1185">Reference proteome</keyword>
<dbReference type="PROSITE" id="PS00070">
    <property type="entry name" value="ALDEHYDE_DEHYDR_CYS"/>
    <property type="match status" value="1"/>
</dbReference>
<feature type="transmembrane region" description="Helical" evidence="10">
    <location>
        <begin position="111"/>
        <end position="132"/>
    </location>
</feature>
<keyword evidence="10" id="KW-1133">Transmembrane helix</keyword>
<dbReference type="GO" id="GO:0016471">
    <property type="term" value="C:vacuolar proton-transporting V-type ATPase complex"/>
    <property type="evidence" value="ECO:0007669"/>
    <property type="project" value="InterPro"/>
</dbReference>
<evidence type="ECO:0000313" key="12">
    <source>
        <dbReference type="EMBL" id="KAA8905041.1"/>
    </source>
</evidence>
<keyword evidence="4" id="KW-0375">Hydrogen ion transport</keyword>
<evidence type="ECO:0000256" key="1">
    <source>
        <dbReference type="ARBA" id="ARBA00009986"/>
    </source>
</evidence>
<keyword evidence="10" id="KW-0812">Transmembrane</keyword>
<evidence type="ECO:0000256" key="7">
    <source>
        <dbReference type="PROSITE-ProRule" id="PRU10007"/>
    </source>
</evidence>
<evidence type="ECO:0000313" key="13">
    <source>
        <dbReference type="Proteomes" id="UP000761534"/>
    </source>
</evidence>
<comment type="similarity">
    <text evidence="1 8">Belongs to the aldehyde dehydrogenase family.</text>
</comment>
<evidence type="ECO:0000256" key="9">
    <source>
        <dbReference type="SAM" id="Coils"/>
    </source>
</evidence>
<dbReference type="InterPro" id="IPR016163">
    <property type="entry name" value="Ald_DH_C"/>
</dbReference>
<gene>
    <name evidence="12" type="ORF">TRICI_005369</name>
</gene>
<dbReference type="CDD" id="cd07098">
    <property type="entry name" value="ALDH_F15-22"/>
    <property type="match status" value="1"/>
</dbReference>
<feature type="domain" description="Aldehyde dehydrogenase" evidence="11">
    <location>
        <begin position="175"/>
        <end position="643"/>
    </location>
</feature>
<dbReference type="SUPFAM" id="SSF53720">
    <property type="entry name" value="ALDH-like"/>
    <property type="match status" value="1"/>
</dbReference>
<name>A0A642USY2_9ASCO</name>
<dbReference type="GO" id="GO:0046961">
    <property type="term" value="F:proton-transporting ATPase activity, rotational mechanism"/>
    <property type="evidence" value="ECO:0007669"/>
    <property type="project" value="InterPro"/>
</dbReference>
<accession>A0A642USY2</accession>
<dbReference type="InterPro" id="IPR005124">
    <property type="entry name" value="V-ATPase_G"/>
</dbReference>
<dbReference type="Proteomes" id="UP000761534">
    <property type="component" value="Unassembled WGS sequence"/>
</dbReference>
<keyword evidence="10" id="KW-0472">Membrane</keyword>
<dbReference type="OrthoDB" id="310895at2759"/>
<evidence type="ECO:0000256" key="4">
    <source>
        <dbReference type="ARBA" id="ARBA00022781"/>
    </source>
</evidence>
<dbReference type="InterPro" id="IPR029510">
    <property type="entry name" value="Ald_DH_CS_GLU"/>
</dbReference>
<dbReference type="InterPro" id="IPR016160">
    <property type="entry name" value="Ald_DH_CS_CYS"/>
</dbReference>
<dbReference type="AlphaFoldDB" id="A0A642USY2"/>
<keyword evidence="9" id="KW-0175">Coiled coil</keyword>
<evidence type="ECO:0000256" key="2">
    <source>
        <dbReference type="ARBA" id="ARBA00010066"/>
    </source>
</evidence>
<protein>
    <recommendedName>
        <fullName evidence="11">Aldehyde dehydrogenase domain-containing protein</fullName>
    </recommendedName>
</protein>
<dbReference type="InterPro" id="IPR015590">
    <property type="entry name" value="Aldehyde_DH_dom"/>
</dbReference>
<evidence type="ECO:0000256" key="6">
    <source>
        <dbReference type="ARBA" id="ARBA00023065"/>
    </source>
</evidence>
<dbReference type="Gene3D" id="1.20.5.2950">
    <property type="match status" value="1"/>
</dbReference>
<evidence type="ECO:0000256" key="3">
    <source>
        <dbReference type="ARBA" id="ARBA00022448"/>
    </source>
</evidence>
<feature type="coiled-coil region" evidence="9">
    <location>
        <begin position="10"/>
        <end position="44"/>
    </location>
</feature>
<sequence length="699" mass="77045">MDPNCCSDRAQRLKAAKTDAAKEIEQYKQEKEAEFKKYEAQAEQSVKGQLEEIQKQAKAGKDDVVKRLLDTVTNPQPEMHINAGKWVRRGAIEIIFGMGEMWWIVEYAKDHNSVSTAIAVAIVVPILHYVLISRRRGNKRERPVPFTIQPPEQALPHWKGKRVSPVSVYDPNAPDDIQCYCPATGQALGSVPASTRADIDEIIGQCRESQKKWATTTFSERRKVLNTILKYISDHQEDVGRIACRDTGKTMLDASLGEIMVTLEKIAWIVKHGEEALKTSHRPGPANMLMAYKGAKVVYQPLGVVSAMVSWNYPLHNLMGPVVAALFSGNGIVVKCSENVVWSSQFFIDIARQALRVNGFDDNVVQLVACWPQDADYLTSHPGLDHITFIGSRPVAEKVATAAVRSMTPLVAELGGKDPLIVLDDVKDLRSVASVIMRGIFQSAGQNCIGIERVIAQPAAYDQLVSILSKTVAELRLGSSIDQQEDIDVGATISDARYGVLEQLIQDAVNKGAKLMYGGTRFVHPKYPQGHYFTPTMLIDVTNDMEIAQTEVFGPILLMFKVDTPDQAVELANATEFGLGASVYGSDKKLLESITNRLRCGNVAINDFATFALCQLPFGGVDGSGYGKFGGMEGLRGLCLEKSVCYDRVPFIQTKIPRPLDYPIPDIKKAWEMVKAINQAGYGFGLWGRIKAIGRLSRA</sequence>
<dbReference type="GO" id="GO:0016620">
    <property type="term" value="F:oxidoreductase activity, acting on the aldehyde or oxo group of donors, NAD or NADP as acceptor"/>
    <property type="evidence" value="ECO:0007669"/>
    <property type="project" value="InterPro"/>
</dbReference>
<keyword evidence="6" id="KW-0406">Ion transport</keyword>
<keyword evidence="3" id="KW-0813">Transport</keyword>
<dbReference type="Gene3D" id="3.40.605.10">
    <property type="entry name" value="Aldehyde Dehydrogenase, Chain A, domain 1"/>
    <property type="match status" value="1"/>
</dbReference>
<dbReference type="InterPro" id="IPR016161">
    <property type="entry name" value="Ald_DH/histidinol_DH"/>
</dbReference>
<dbReference type="Pfam" id="PF03179">
    <property type="entry name" value="V-ATPase_G"/>
    <property type="match status" value="1"/>
</dbReference>
<proteinExistence type="inferred from homology"/>
<dbReference type="EMBL" id="SWFS01000420">
    <property type="protein sequence ID" value="KAA8905041.1"/>
    <property type="molecule type" value="Genomic_DNA"/>
</dbReference>
<dbReference type="FunFam" id="3.40.309.10:FF:000024">
    <property type="entry name" value="Betaine aldehyde dehydrogenase"/>
    <property type="match status" value="1"/>
</dbReference>
<comment type="similarity">
    <text evidence="2">Belongs to the V-ATPase G subunit family.</text>
</comment>
<reference evidence="12" key="1">
    <citation type="journal article" date="2019" name="G3 (Bethesda)">
        <title>Genome Assemblies of Two Rare Opportunistic Yeast Pathogens: Diutina rugosa (syn. Candida rugosa) and Trichomonascus ciferrii (syn. Candida ciferrii).</title>
        <authorList>
            <person name="Mixao V."/>
            <person name="Saus E."/>
            <person name="Hansen A.P."/>
            <person name="Lass-Florl C."/>
            <person name="Gabaldon T."/>
        </authorList>
    </citation>
    <scope>NUCLEOTIDE SEQUENCE</scope>
    <source>
        <strain evidence="12">CBS 4856</strain>
    </source>
</reference>
<organism evidence="12 13">
    <name type="scientific">Trichomonascus ciferrii</name>
    <dbReference type="NCBI Taxonomy" id="44093"/>
    <lineage>
        <taxon>Eukaryota</taxon>
        <taxon>Fungi</taxon>
        <taxon>Dikarya</taxon>
        <taxon>Ascomycota</taxon>
        <taxon>Saccharomycotina</taxon>
        <taxon>Dipodascomycetes</taxon>
        <taxon>Dipodascales</taxon>
        <taxon>Trichomonascaceae</taxon>
        <taxon>Trichomonascus</taxon>
        <taxon>Trichomonascus ciferrii complex</taxon>
    </lineage>
</organism>
<evidence type="ECO:0000256" key="5">
    <source>
        <dbReference type="ARBA" id="ARBA00023002"/>
    </source>
</evidence>